<accession>A0A078B157</accession>
<name>A0A078B157_STYLE</name>
<evidence type="ECO:0000313" key="2">
    <source>
        <dbReference type="EMBL" id="CDW88294.1"/>
    </source>
</evidence>
<feature type="compositionally biased region" description="Low complexity" evidence="1">
    <location>
        <begin position="11"/>
        <end position="25"/>
    </location>
</feature>
<reference evidence="2 3" key="1">
    <citation type="submission" date="2014-06" db="EMBL/GenBank/DDBJ databases">
        <authorList>
            <person name="Swart Estienne"/>
        </authorList>
    </citation>
    <scope>NUCLEOTIDE SEQUENCE [LARGE SCALE GENOMIC DNA]</scope>
    <source>
        <strain evidence="2 3">130c</strain>
    </source>
</reference>
<feature type="region of interest" description="Disordered" evidence="1">
    <location>
        <begin position="1"/>
        <end position="29"/>
    </location>
</feature>
<keyword evidence="3" id="KW-1185">Reference proteome</keyword>
<evidence type="ECO:0000313" key="3">
    <source>
        <dbReference type="Proteomes" id="UP000039865"/>
    </source>
</evidence>
<dbReference type="AlphaFoldDB" id="A0A078B157"/>
<dbReference type="Proteomes" id="UP000039865">
    <property type="component" value="Unassembled WGS sequence"/>
</dbReference>
<organism evidence="2 3">
    <name type="scientific">Stylonychia lemnae</name>
    <name type="common">Ciliate</name>
    <dbReference type="NCBI Taxonomy" id="5949"/>
    <lineage>
        <taxon>Eukaryota</taxon>
        <taxon>Sar</taxon>
        <taxon>Alveolata</taxon>
        <taxon>Ciliophora</taxon>
        <taxon>Intramacronucleata</taxon>
        <taxon>Spirotrichea</taxon>
        <taxon>Stichotrichia</taxon>
        <taxon>Sporadotrichida</taxon>
        <taxon>Oxytrichidae</taxon>
        <taxon>Stylonychinae</taxon>
        <taxon>Stylonychia</taxon>
    </lineage>
</organism>
<dbReference type="InParanoid" id="A0A078B157"/>
<evidence type="ECO:0000256" key="1">
    <source>
        <dbReference type="SAM" id="MobiDB-lite"/>
    </source>
</evidence>
<gene>
    <name evidence="2" type="primary">Contig11997.g12831</name>
    <name evidence="2" type="ORF">STYLEM_17413</name>
</gene>
<sequence length="104" mass="11843">MTQLLTQQPHSSNNNFQTQNNWPNSHPNLDGVKLINDISDDYNPQLIDQLSRAGNNGVSSRFSMPLKLNNIKSNNKIMMLVAQDQFSQKAIQQKYKILETLDKA</sequence>
<protein>
    <submittedName>
        <fullName evidence="2">Uncharacterized protein</fullName>
    </submittedName>
</protein>
<proteinExistence type="predicted"/>
<feature type="compositionally biased region" description="Polar residues" evidence="1">
    <location>
        <begin position="1"/>
        <end position="10"/>
    </location>
</feature>
<dbReference type="EMBL" id="CCKQ01016422">
    <property type="protein sequence ID" value="CDW88294.1"/>
    <property type="molecule type" value="Genomic_DNA"/>
</dbReference>